<accession>A0A9X3Z4D1</accession>
<protein>
    <submittedName>
        <fullName evidence="7">C40 family peptidase</fullName>
    </submittedName>
</protein>
<comment type="caution">
    <text evidence="7">The sequence shown here is derived from an EMBL/GenBank/DDBJ whole genome shotgun (WGS) entry which is preliminary data.</text>
</comment>
<evidence type="ECO:0000256" key="3">
    <source>
        <dbReference type="ARBA" id="ARBA00022801"/>
    </source>
</evidence>
<evidence type="ECO:0000259" key="6">
    <source>
        <dbReference type="PROSITE" id="PS51935"/>
    </source>
</evidence>
<dbReference type="Pfam" id="PF00877">
    <property type="entry name" value="NLPC_P60"/>
    <property type="match status" value="1"/>
</dbReference>
<dbReference type="PANTHER" id="PTHR47053">
    <property type="entry name" value="MUREIN DD-ENDOPEPTIDASE MEPH-RELATED"/>
    <property type="match status" value="1"/>
</dbReference>
<dbReference type="GO" id="GO:0006508">
    <property type="term" value="P:proteolysis"/>
    <property type="evidence" value="ECO:0007669"/>
    <property type="project" value="UniProtKB-KW"/>
</dbReference>
<keyword evidence="8" id="KW-1185">Reference proteome</keyword>
<name>A0A9X3Z4D1_9BACL</name>
<dbReference type="PROSITE" id="PS51935">
    <property type="entry name" value="NLPC_P60"/>
    <property type="match status" value="1"/>
</dbReference>
<dbReference type="InterPro" id="IPR000064">
    <property type="entry name" value="NLP_P60_dom"/>
</dbReference>
<dbReference type="EMBL" id="JAPYYP010000020">
    <property type="protein sequence ID" value="MDA5109683.1"/>
    <property type="molecule type" value="Genomic_DNA"/>
</dbReference>
<evidence type="ECO:0000313" key="8">
    <source>
        <dbReference type="Proteomes" id="UP001151071"/>
    </source>
</evidence>
<evidence type="ECO:0000256" key="4">
    <source>
        <dbReference type="ARBA" id="ARBA00022807"/>
    </source>
</evidence>
<feature type="signal peptide" evidence="5">
    <location>
        <begin position="1"/>
        <end position="23"/>
    </location>
</feature>
<evidence type="ECO:0000313" key="7">
    <source>
        <dbReference type="EMBL" id="MDA5109683.1"/>
    </source>
</evidence>
<gene>
    <name evidence="7" type="ORF">O3V59_15055</name>
</gene>
<dbReference type="Proteomes" id="UP001151071">
    <property type="component" value="Unassembled WGS sequence"/>
</dbReference>
<evidence type="ECO:0000256" key="5">
    <source>
        <dbReference type="SAM" id="SignalP"/>
    </source>
</evidence>
<dbReference type="GO" id="GO:0008234">
    <property type="term" value="F:cysteine-type peptidase activity"/>
    <property type="evidence" value="ECO:0007669"/>
    <property type="project" value="UniProtKB-KW"/>
</dbReference>
<keyword evidence="4" id="KW-0788">Thiol protease</keyword>
<dbReference type="AlphaFoldDB" id="A0A9X3Z4D1"/>
<evidence type="ECO:0000256" key="2">
    <source>
        <dbReference type="ARBA" id="ARBA00022670"/>
    </source>
</evidence>
<dbReference type="SUPFAM" id="SSF54001">
    <property type="entry name" value="Cysteine proteinases"/>
    <property type="match status" value="1"/>
</dbReference>
<comment type="similarity">
    <text evidence="1">Belongs to the peptidase C40 family.</text>
</comment>
<keyword evidence="2" id="KW-0645">Protease</keyword>
<feature type="chain" id="PRO_5040987410" evidence="5">
    <location>
        <begin position="24"/>
        <end position="167"/>
    </location>
</feature>
<dbReference type="InterPro" id="IPR038765">
    <property type="entry name" value="Papain-like_cys_pep_sf"/>
</dbReference>
<proteinExistence type="inferred from homology"/>
<reference evidence="7" key="1">
    <citation type="submission" date="2022-12" db="EMBL/GenBank/DDBJ databases">
        <title>Draft genome sequence of the thermophilic strain Brevibacillus thermoruber HT42, isolated from Los Humeros, Puebla, Mexico, with biotechnological potential.</title>
        <authorList>
            <person name="Lara Sanchez J."/>
            <person name="Solis Palacios R."/>
            <person name="Bustos Baena A.S."/>
            <person name="Ruz Baez A.E."/>
            <person name="Espinosa Luna G."/>
            <person name="Oliart Ros R.M."/>
        </authorList>
    </citation>
    <scope>NUCLEOTIDE SEQUENCE</scope>
    <source>
        <strain evidence="7">HT42</strain>
    </source>
</reference>
<sequence length="167" mass="18301">MKLHKTLAAILMGTALGVTGVVAPLPGNHDVAEAKWTQSRADQVIHVGTKYLGTPYKFGSKSSTTRTFDCSSFVQRVYREALGINLPRSSRSQAKVGVQVSKNSLKKGDLVFFRSSGSKSTSTYITHVAIYAGNNKLLHTYGKPGVTFTDFRGTSWEKRFVTARRVL</sequence>
<evidence type="ECO:0000256" key="1">
    <source>
        <dbReference type="ARBA" id="ARBA00007074"/>
    </source>
</evidence>
<dbReference type="Gene3D" id="3.90.1720.10">
    <property type="entry name" value="endopeptidase domain like (from Nostoc punctiforme)"/>
    <property type="match status" value="1"/>
</dbReference>
<keyword evidence="5" id="KW-0732">Signal</keyword>
<dbReference type="InterPro" id="IPR051202">
    <property type="entry name" value="Peptidase_C40"/>
</dbReference>
<keyword evidence="3" id="KW-0378">Hydrolase</keyword>
<organism evidence="7 8">
    <name type="scientific">Brevibacillus thermoruber</name>
    <dbReference type="NCBI Taxonomy" id="33942"/>
    <lineage>
        <taxon>Bacteria</taxon>
        <taxon>Bacillati</taxon>
        <taxon>Bacillota</taxon>
        <taxon>Bacilli</taxon>
        <taxon>Bacillales</taxon>
        <taxon>Paenibacillaceae</taxon>
        <taxon>Brevibacillus</taxon>
    </lineage>
</organism>
<dbReference type="RefSeq" id="WP_271140460.1">
    <property type="nucleotide sequence ID" value="NZ_JAPYYP010000020.1"/>
</dbReference>
<dbReference type="PANTHER" id="PTHR47053:SF1">
    <property type="entry name" value="MUREIN DD-ENDOPEPTIDASE MEPH-RELATED"/>
    <property type="match status" value="1"/>
</dbReference>
<feature type="domain" description="NlpC/P60" evidence="6">
    <location>
        <begin position="38"/>
        <end position="167"/>
    </location>
</feature>